<dbReference type="Gene3D" id="2.60.120.260">
    <property type="entry name" value="Galactose-binding domain-like"/>
    <property type="match status" value="1"/>
</dbReference>
<accession>A0A0M2Q1R5</accession>
<dbReference type="SUPFAM" id="SSF49785">
    <property type="entry name" value="Galactose-binding domain-like"/>
    <property type="match status" value="1"/>
</dbReference>
<protein>
    <recommendedName>
        <fullName evidence="3">F5/8 type C domain-containing protein</fullName>
    </recommendedName>
</protein>
<dbReference type="InterPro" id="IPR008979">
    <property type="entry name" value="Galactose-bd-like_sf"/>
</dbReference>
<dbReference type="AlphaFoldDB" id="A0A0M2Q1R5"/>
<name>A0A0M2Q1R5_PROHO</name>
<evidence type="ECO:0008006" key="3">
    <source>
        <dbReference type="Google" id="ProtNLM"/>
    </source>
</evidence>
<evidence type="ECO:0000313" key="2">
    <source>
        <dbReference type="Proteomes" id="UP000034681"/>
    </source>
</evidence>
<dbReference type="STRING" id="317619.GCA_000332315_03659"/>
<dbReference type="Proteomes" id="UP000034681">
    <property type="component" value="Unassembled WGS sequence"/>
</dbReference>
<keyword evidence="2" id="KW-1185">Reference proteome</keyword>
<reference evidence="1" key="1">
    <citation type="submission" date="2012-04" db="EMBL/GenBank/DDBJ databases">
        <authorList>
            <person name="Borisov I.G."/>
            <person name="Ivanikova N.V."/>
            <person name="Pinevich A.V."/>
        </authorList>
    </citation>
    <scope>NUCLEOTIDE SEQUENCE</scope>
    <source>
        <strain evidence="1">CALU 1027</strain>
    </source>
</reference>
<organism evidence="1 2">
    <name type="scientific">Prochlorothrix hollandica PCC 9006 = CALU 1027</name>
    <dbReference type="NCBI Taxonomy" id="317619"/>
    <lineage>
        <taxon>Bacteria</taxon>
        <taxon>Bacillati</taxon>
        <taxon>Cyanobacteriota</taxon>
        <taxon>Cyanophyceae</taxon>
        <taxon>Prochlorotrichales</taxon>
        <taxon>Prochlorotrichaceae</taxon>
        <taxon>Prochlorothrix</taxon>
    </lineage>
</organism>
<proteinExistence type="predicted"/>
<dbReference type="EMBL" id="AJTX02000002">
    <property type="protein sequence ID" value="KKJ01243.1"/>
    <property type="molecule type" value="Genomic_DNA"/>
</dbReference>
<dbReference type="OrthoDB" id="270885at2"/>
<evidence type="ECO:0000313" key="1">
    <source>
        <dbReference type="EMBL" id="KKJ01243.1"/>
    </source>
</evidence>
<sequence length="160" mass="17497">MRKQILGNQDSTIHSAPTGALDVPRLAVALVSSEAPGFPVENMFGAQGGVGGKRWQAQDPGPQTLVLAFDHPQRITRVYLEIEETEVSRTQELTLSASRDGGQSYGEVVRQEYNFSPPGTTFQQENWQLNLDQVTHLRLWIKPDKGGGSALASCTTLALY</sequence>
<comment type="caution">
    <text evidence="1">The sequence shown here is derived from an EMBL/GenBank/DDBJ whole genome shotgun (WGS) entry which is preliminary data.</text>
</comment>
<dbReference type="RefSeq" id="WP_017713846.1">
    <property type="nucleotide sequence ID" value="NZ_KB235941.1"/>
</dbReference>
<dbReference type="eggNOG" id="COG5156">
    <property type="taxonomic scope" value="Bacteria"/>
</dbReference>
<gene>
    <name evidence="1" type="ORF">PROH_02400</name>
</gene>